<dbReference type="EMBL" id="JACCCY010000004">
    <property type="protein sequence ID" value="NYI50814.1"/>
    <property type="molecule type" value="Genomic_DNA"/>
</dbReference>
<proteinExistence type="predicted"/>
<dbReference type="Proteomes" id="UP000574332">
    <property type="component" value="Unassembled WGS sequence"/>
</dbReference>
<evidence type="ECO:0008006" key="3">
    <source>
        <dbReference type="Google" id="ProtNLM"/>
    </source>
</evidence>
<organism evidence="1 2">
    <name type="scientific">Macellibacteroides fermentans</name>
    <dbReference type="NCBI Taxonomy" id="879969"/>
    <lineage>
        <taxon>Bacteria</taxon>
        <taxon>Pseudomonadati</taxon>
        <taxon>Bacteroidota</taxon>
        <taxon>Bacteroidia</taxon>
        <taxon>Bacteroidales</taxon>
        <taxon>Porphyromonadaceae</taxon>
        <taxon>Macellibacteroides</taxon>
    </lineage>
</organism>
<dbReference type="RefSeq" id="WP_179400237.1">
    <property type="nucleotide sequence ID" value="NZ_JACCCY010000004.1"/>
</dbReference>
<reference evidence="1 2" key="1">
    <citation type="submission" date="2020-07" db="EMBL/GenBank/DDBJ databases">
        <title>Genomic Encyclopedia of Type Strains, Phase IV (KMG-IV): sequencing the most valuable type-strain genomes for metagenomic binning, comparative biology and taxonomic classification.</title>
        <authorList>
            <person name="Goeker M."/>
        </authorList>
    </citation>
    <scope>NUCLEOTIDE SEQUENCE [LARGE SCALE GENOMIC DNA]</scope>
    <source>
        <strain evidence="1 2">DSM 23697</strain>
    </source>
</reference>
<protein>
    <recommendedName>
        <fullName evidence="3">Glycosyltransferase</fullName>
    </recommendedName>
</protein>
<sequence>MEKKKKILIVGDFSSIHLYNYSKNVLCDCHAEIWGFNIAGPIDSIRPHFLDAYKQLRINIQGGIKLNEGKFVYIKKTYQVLSSMGKFDICHLHFVSHYICPTIYLLRKNYTKISISFWGSDLYRANIIVRSLYRPLIKKSSSISFITKDMLSYFKKYFSKKSILKKCYILDFGNLFFKSIDIIKQSNDIQQYYDVLQLDCKKITITVGYCWRKEMRQYEALELILPVLNKNIVQIAIPAYGISEYEKLKLNDLLSSYDIKYIIYDYFMGEDEIPVLRRLTDIFIHPQTTDALSNAMIEHIYAGSVVLNGKWLNYQILDDNEVHYIKYKALTELPEVIQDTLRDLEMHKYLAEKNCSIVRTFTSWQYWASKWLELYK</sequence>
<name>A0A8E2D8Y3_9PORP</name>
<dbReference type="AlphaFoldDB" id="A0A8E2D8Y3"/>
<evidence type="ECO:0000313" key="2">
    <source>
        <dbReference type="Proteomes" id="UP000574332"/>
    </source>
</evidence>
<keyword evidence="2" id="KW-1185">Reference proteome</keyword>
<evidence type="ECO:0000313" key="1">
    <source>
        <dbReference type="EMBL" id="NYI50814.1"/>
    </source>
</evidence>
<dbReference type="Gene3D" id="3.40.50.2000">
    <property type="entry name" value="Glycogen Phosphorylase B"/>
    <property type="match status" value="2"/>
</dbReference>
<dbReference type="SUPFAM" id="SSF53756">
    <property type="entry name" value="UDP-Glycosyltransferase/glycogen phosphorylase"/>
    <property type="match status" value="1"/>
</dbReference>
<gene>
    <name evidence="1" type="ORF">F5613_002976</name>
</gene>
<comment type="caution">
    <text evidence="1">The sequence shown here is derived from an EMBL/GenBank/DDBJ whole genome shotgun (WGS) entry which is preliminary data.</text>
</comment>
<accession>A0A8E2D8Y3</accession>